<evidence type="ECO:0000256" key="3">
    <source>
        <dbReference type="ARBA" id="ARBA00022692"/>
    </source>
</evidence>
<organism evidence="10 11">
    <name type="scientific">Bacillus cereus</name>
    <dbReference type="NCBI Taxonomy" id="1396"/>
    <lineage>
        <taxon>Bacteria</taxon>
        <taxon>Bacillati</taxon>
        <taxon>Bacillota</taxon>
        <taxon>Bacilli</taxon>
        <taxon>Bacillales</taxon>
        <taxon>Bacillaceae</taxon>
        <taxon>Bacillus</taxon>
        <taxon>Bacillus cereus group</taxon>
    </lineage>
</organism>
<keyword evidence="2" id="KW-1003">Cell membrane</keyword>
<gene>
    <name evidence="10" type="ORF">BW897_31260</name>
</gene>
<reference evidence="10 11" key="1">
    <citation type="submission" date="2017-01" db="EMBL/GenBank/DDBJ databases">
        <title>Bacillus cereus isolates.</title>
        <authorList>
            <person name="Beno S.M."/>
        </authorList>
    </citation>
    <scope>NUCLEOTIDE SEQUENCE [LARGE SCALE GENOMIC DNA]</scope>
    <source>
        <strain evidence="10 11">FSL H8-0485</strain>
    </source>
</reference>
<evidence type="ECO:0000256" key="6">
    <source>
        <dbReference type="ARBA" id="ARBA00023118"/>
    </source>
</evidence>
<protein>
    <recommendedName>
        <fullName evidence="9">Pycsar effector protein domain-containing protein</fullName>
    </recommendedName>
</protein>
<proteinExistence type="predicted"/>
<dbReference type="GO" id="GO:0051607">
    <property type="term" value="P:defense response to virus"/>
    <property type="evidence" value="ECO:0007669"/>
    <property type="project" value="UniProtKB-KW"/>
</dbReference>
<dbReference type="GO" id="GO:0005886">
    <property type="term" value="C:plasma membrane"/>
    <property type="evidence" value="ECO:0007669"/>
    <property type="project" value="UniProtKB-SubCell"/>
</dbReference>
<evidence type="ECO:0000256" key="8">
    <source>
        <dbReference type="SAM" id="Phobius"/>
    </source>
</evidence>
<feature type="domain" description="Pycsar effector protein" evidence="9">
    <location>
        <begin position="13"/>
        <end position="181"/>
    </location>
</feature>
<comment type="subcellular location">
    <subcellularLocation>
        <location evidence="1">Cell membrane</location>
    </subcellularLocation>
</comment>
<evidence type="ECO:0000256" key="5">
    <source>
        <dbReference type="ARBA" id="ARBA00022989"/>
    </source>
</evidence>
<evidence type="ECO:0000313" key="10">
    <source>
        <dbReference type="EMBL" id="OOR05715.1"/>
    </source>
</evidence>
<evidence type="ECO:0000256" key="4">
    <source>
        <dbReference type="ARBA" id="ARBA00022741"/>
    </source>
</evidence>
<keyword evidence="3 8" id="KW-0812">Transmembrane</keyword>
<dbReference type="Proteomes" id="UP000190906">
    <property type="component" value="Unassembled WGS sequence"/>
</dbReference>
<sequence>MDQDKKERVQNTTLDRINFWIGNADAKVSFVVSFTGVFLGFIFASDSISASIKSYIKNVGAMKLQDVKILLSALSLILFFIAIFFVMRAIYYFLKALQAQIKPSEYRQDNLETNSLLFWGTISQSDYATYKQQINTVQNQALENDLNSQVYITSILANRKFAMYNKGLKQLRNGIIVFVVFKFLTYFPF</sequence>
<evidence type="ECO:0000313" key="11">
    <source>
        <dbReference type="Proteomes" id="UP000190906"/>
    </source>
</evidence>
<keyword evidence="7 8" id="KW-0472">Membrane</keyword>
<dbReference type="GO" id="GO:0000166">
    <property type="term" value="F:nucleotide binding"/>
    <property type="evidence" value="ECO:0007669"/>
    <property type="project" value="UniProtKB-KW"/>
</dbReference>
<evidence type="ECO:0000256" key="1">
    <source>
        <dbReference type="ARBA" id="ARBA00004236"/>
    </source>
</evidence>
<evidence type="ECO:0000259" key="9">
    <source>
        <dbReference type="Pfam" id="PF18967"/>
    </source>
</evidence>
<name>A0A1S9T6R7_BACCE</name>
<keyword evidence="5 8" id="KW-1133">Transmembrane helix</keyword>
<dbReference type="AlphaFoldDB" id="A0A1S9T6R7"/>
<feature type="transmembrane region" description="Helical" evidence="8">
    <location>
        <begin position="28"/>
        <end position="48"/>
    </location>
</feature>
<comment type="caution">
    <text evidence="10">The sequence shown here is derived from an EMBL/GenBank/DDBJ whole genome shotgun (WGS) entry which is preliminary data.</text>
</comment>
<dbReference type="RefSeq" id="WP_078205837.1">
    <property type="nucleotide sequence ID" value="NZ_MUAJ01000081.1"/>
</dbReference>
<dbReference type="InterPro" id="IPR043760">
    <property type="entry name" value="PycTM_dom"/>
</dbReference>
<dbReference type="Pfam" id="PF18967">
    <property type="entry name" value="PycTM"/>
    <property type="match status" value="1"/>
</dbReference>
<dbReference type="EMBL" id="MUAJ01000081">
    <property type="protein sequence ID" value="OOR05715.1"/>
    <property type="molecule type" value="Genomic_DNA"/>
</dbReference>
<keyword evidence="6" id="KW-0051">Antiviral defense</keyword>
<evidence type="ECO:0000256" key="7">
    <source>
        <dbReference type="ARBA" id="ARBA00023136"/>
    </source>
</evidence>
<evidence type="ECO:0000256" key="2">
    <source>
        <dbReference type="ARBA" id="ARBA00022475"/>
    </source>
</evidence>
<feature type="transmembrane region" description="Helical" evidence="8">
    <location>
        <begin position="69"/>
        <end position="94"/>
    </location>
</feature>
<keyword evidence="4" id="KW-0547">Nucleotide-binding</keyword>
<accession>A0A1S9T6R7</accession>